<feature type="region of interest" description="Disordered" evidence="1">
    <location>
        <begin position="1536"/>
        <end position="1572"/>
    </location>
</feature>
<dbReference type="InterPro" id="IPR036047">
    <property type="entry name" value="F-box-like_dom_sf"/>
</dbReference>
<feature type="compositionally biased region" description="Polar residues" evidence="1">
    <location>
        <begin position="1448"/>
        <end position="1458"/>
    </location>
</feature>
<sequence length="2459" mass="265809">MPSRPDSQSQQVQTTRPQQCTDIHRVTGTEKTTVQRPELARNSRLKRLRSGSGTILSPTSSKSGCSSYSRKSRRYTSVHASQLNNPPVAFDDGISSDSNPAQVSVLDSGLVSRKEDAVLLDAHTGTSQDNTGELVDIREENSLASAVFCGSNLLSGTPLSENPLSPSRCFKDQDPDSNACLLDLKSVDVTEVCCEVDDDQDAIAATPATTTNDDAAISETEDEGIKVTYNDVEADAESTVGSSFGGCIIDRSQHLQSCVNDLGIQRSPHSFCSSSSATQTTTTIHTDPLSMYSLGDRSPSVNQRLPDNLSKIQVCDSRSNHAVYIQSRNVPQLLDTPTISPPNDDSHAFRSQSFPTVSLGDSEPRIHKPSLSSFSSTASLTSTGSLGLGSEPSVPGGSSYSANIEICQHASCDAEPCDDPQHLSSASSPTNLIASSKLAALNRLSDATALASSLPSSSSGLFFQAREMFSSTVPCTNFLNENTSTGTKCPETTRSGISEEVSSHAIVRLADSGTPTVKPSKTDRSNKRTKTRSKQLAVKKPLTADQRSKSPSPEPHIYPLRSRIRQESLRKQWQAAQTAPRTFDRLPTEILLRIVQYLSVQDLFRTQRVNKRLRAVIDKYLLLVKRLNFSNGLPFAFLPEKLDDAALKRILSRTPEVTHILGFYPRRFQDSFPMDTRHVGPRFPTGEGLSYSGIIEAFRSCSKLRSVELMDVELMGRLVHCLQRVKFHGMFRNRPDSWDCEYAVPMPSEPMQDDDVEPTATNLSPHLRLACNRSESEGRRLQHRLIESPYLSCLNVLFNTLAPAHGTSHVHDAVAVQDRTSSPVGANFALFDILSSTASRSATNEAGLANSAALAHAAAAFAHRAALKSVKLADWFEPVSESPLGQGSPSASYPNVVPTQHHGAVRALNVGIGVPTVAANTVHPIPPHPQQQHAAVIANHQNAADFAAIQRPPFFPPLVPMDAEFMALYPQVGIGPQQQMGIPIEVTGTVRRQTFPLGDVGPMVALAIAAAFGPPQPPAVDGRWRVAANNANLDIGVPAPAGLVPIRARIVDNLPFGAPRARARGVSPSLPAAPTQHENNDTQAPEARPQEGQRSVSSSHIPPNASRNVLGPGLASPLPAINYWIGLPNVIANLTKLDLVSVSISNLPRLDNIKYLHLKWVVFASADPFSSFSAIKLQSFVMNNCIGPARSRRYGSIFAALARAPQLMRMELVATRFVDYSLSNVPKLMPHPSSLPADGLIEAIIDADLASAHPFRNLQRLVLAGNKDATEMDVGLLLVAGQTSLNHVALQIWHTRNSLFEALAFAGVRLMRLESLVLGEFSAAVFFCQPLSPSQCLRSRVFPQQLPDCDLWLIPIPILSPFPTNLYRCANPPLGYQDPYQSRLTTSELASVELVDSSDSLMPVCSITDRGIATMFKICPRLSGLTVRHAPYITSFAKWVGSPAVAANTENNTGQPEQTAAPEAPSAAAAVASAPPPREDGDAQQTSSSAPLPLRSLTLENCPCISVQDLENTLATGSTFSSLDCLVLRHMFPQRRVPTPNLTSTPPLSWHERWGRSGTTDATTTTADSNSATTGTVNWRKLGLLLSISDHLSARRCAFASLAPTGVGLGASVREVNHVNPPAGIRPADLPVKPFDTFDSPVVSMLADSLSPIASKASHFGYFAAEPSARADGSCGPGAVGRSRIIDLLFDGDSAPCNSKTTLNNCPESAAATAAAGELDSEECEFVSRSTQTCVCGYLEWDFVLRMQDRSVGRQVPKSSAPGSAGHSKGVQTATAAGRQATGSRTSSSTGGGNGSFPTHPSRAGAGATGAATAAVGGPAPPHSYLNTLQLGGPLAFHPFAPSPQHMALYQFITASEWSRQILASRAFASICDKRLLQCITGADECKGCASDAPLFGLVSPSLPQVERALKHTPRTWVARDACLNTSELRCFTGPQPTVLTIAQPLGASFSCLTTLHFEKVGISHLVLTSAPRLKNITLENCPVLTSIIIHPVEAMSAATIDPLPALRRVRVIRCPKFAIYHWLYTAAKMFPNHDDNLFITYRPFGRYNSNVESALWDNAQNAHVMISHDYKQQETQHWEEGIVFSKRARVVTMLIRRELVSGLQCSPSAKGGNNVRPLTHSEHGPGWKLVTDIPWVHKVCCSMLPNTDTSLSNQADQLYELLSEVQSRYSNYKLCRRGIHLHVQYRDVHGDPLDGSPGARTDTADASDWTSFVDHIEHYLNWPYTESYLNRVHPADDLNVWGDGCNEALAGVLPPHLPLRHANRLRRQHYLDHHHHHPHEPLRSDGHRSFYASLLLVDEQEKIVVEDGGANEETEERETVDEHNCVMTPNAKKRRRSSASDYCAAVGSSKAKQTRNALVSDVELAVAEEEKAKGILVSDLRNRKRPAPLPSLCPWAGAKRSRLQSPTSYPTNGPNLRSTVSAALPLVTREGQKSPESVVGTGTADSSSNGSHLRSSVS</sequence>
<reference evidence="3 4" key="2">
    <citation type="submission" date="2018-11" db="EMBL/GenBank/DDBJ databases">
        <authorList>
            <consortium name="Pathogen Informatics"/>
        </authorList>
    </citation>
    <scope>NUCLEOTIDE SEQUENCE [LARGE SCALE GENOMIC DNA]</scope>
    <source>
        <strain evidence="3 4">NST_G2</strain>
    </source>
</reference>
<feature type="region of interest" description="Disordered" evidence="1">
    <location>
        <begin position="509"/>
        <end position="560"/>
    </location>
</feature>
<organism evidence="5">
    <name type="scientific">Schistocephalus solidus</name>
    <name type="common">Tapeworm</name>
    <dbReference type="NCBI Taxonomy" id="70667"/>
    <lineage>
        <taxon>Eukaryota</taxon>
        <taxon>Metazoa</taxon>
        <taxon>Spiralia</taxon>
        <taxon>Lophotrochozoa</taxon>
        <taxon>Platyhelminthes</taxon>
        <taxon>Cestoda</taxon>
        <taxon>Eucestoda</taxon>
        <taxon>Diphyllobothriidea</taxon>
        <taxon>Diphyllobothriidae</taxon>
        <taxon>Schistocephalus</taxon>
    </lineage>
</organism>
<dbReference type="PROSITE" id="PS50181">
    <property type="entry name" value="FBOX"/>
    <property type="match status" value="1"/>
</dbReference>
<feature type="compositionally biased region" description="Low complexity" evidence="1">
    <location>
        <begin position="1804"/>
        <end position="1816"/>
    </location>
</feature>
<dbReference type="GO" id="GO:0005634">
    <property type="term" value="C:nucleus"/>
    <property type="evidence" value="ECO:0007669"/>
    <property type="project" value="TreeGrafter"/>
</dbReference>
<feature type="region of interest" description="Disordered" evidence="1">
    <location>
        <begin position="482"/>
        <end position="501"/>
    </location>
</feature>
<dbReference type="PANTHER" id="PTHR14753:SF3">
    <property type="entry name" value="F-BOX ONLY PROTEIN 38"/>
    <property type="match status" value="1"/>
</dbReference>
<dbReference type="SUPFAM" id="SSF81383">
    <property type="entry name" value="F-box domain"/>
    <property type="match status" value="1"/>
</dbReference>
<dbReference type="SUPFAM" id="SSF52047">
    <property type="entry name" value="RNI-like"/>
    <property type="match status" value="1"/>
</dbReference>
<proteinExistence type="predicted"/>
<evidence type="ECO:0000256" key="1">
    <source>
        <dbReference type="SAM" id="MobiDB-lite"/>
    </source>
</evidence>
<feature type="compositionally biased region" description="Polar residues" evidence="1">
    <location>
        <begin position="1092"/>
        <end position="1107"/>
    </location>
</feature>
<evidence type="ECO:0000313" key="5">
    <source>
        <dbReference type="WBParaSite" id="SSLN_0000622701-mRNA-1"/>
    </source>
</evidence>
<feature type="compositionally biased region" description="Low complexity" evidence="1">
    <location>
        <begin position="1772"/>
        <end position="1789"/>
    </location>
</feature>
<accession>A0A183SP86</accession>
<dbReference type="GO" id="GO:0031146">
    <property type="term" value="P:SCF-dependent proteasomal ubiquitin-dependent protein catabolic process"/>
    <property type="evidence" value="ECO:0007669"/>
    <property type="project" value="InterPro"/>
</dbReference>
<feature type="compositionally biased region" description="Low complexity" evidence="1">
    <location>
        <begin position="1538"/>
        <end position="1549"/>
    </location>
</feature>
<dbReference type="SMART" id="SM00256">
    <property type="entry name" value="FBOX"/>
    <property type="match status" value="1"/>
</dbReference>
<reference evidence="5" key="1">
    <citation type="submission" date="2016-06" db="UniProtKB">
        <authorList>
            <consortium name="WormBaseParasite"/>
        </authorList>
    </citation>
    <scope>IDENTIFICATION</scope>
</reference>
<dbReference type="InterPro" id="IPR032675">
    <property type="entry name" value="LRR_dom_sf"/>
</dbReference>
<evidence type="ECO:0000313" key="3">
    <source>
        <dbReference type="EMBL" id="VDL92419.1"/>
    </source>
</evidence>
<dbReference type="Pfam" id="PF12937">
    <property type="entry name" value="F-box-like"/>
    <property type="match status" value="1"/>
</dbReference>
<feature type="compositionally biased region" description="Low complexity" evidence="1">
    <location>
        <begin position="1460"/>
        <end position="1473"/>
    </location>
</feature>
<feature type="region of interest" description="Disordered" evidence="1">
    <location>
        <begin position="1"/>
        <end position="102"/>
    </location>
</feature>
<feature type="compositionally biased region" description="Polar residues" evidence="1">
    <location>
        <begin position="333"/>
        <end position="356"/>
    </location>
</feature>
<feature type="compositionally biased region" description="Low complexity" evidence="1">
    <location>
        <begin position="1557"/>
        <end position="1572"/>
    </location>
</feature>
<dbReference type="InterPro" id="IPR042354">
    <property type="entry name" value="FBX38"/>
</dbReference>
<dbReference type="EMBL" id="UYSU01033510">
    <property type="protein sequence ID" value="VDL92419.1"/>
    <property type="molecule type" value="Genomic_DNA"/>
</dbReference>
<dbReference type="InterPro" id="IPR001810">
    <property type="entry name" value="F-box_dom"/>
</dbReference>
<dbReference type="GO" id="GO:0070936">
    <property type="term" value="P:protein K48-linked ubiquitination"/>
    <property type="evidence" value="ECO:0007669"/>
    <property type="project" value="TreeGrafter"/>
</dbReference>
<feature type="region of interest" description="Disordered" evidence="1">
    <location>
        <begin position="2388"/>
        <end position="2459"/>
    </location>
</feature>
<feature type="region of interest" description="Disordered" evidence="1">
    <location>
        <begin position="1754"/>
        <end position="1816"/>
    </location>
</feature>
<feature type="region of interest" description="Disordered" evidence="1">
    <location>
        <begin position="1447"/>
        <end position="1492"/>
    </location>
</feature>
<feature type="compositionally biased region" description="Low complexity" evidence="1">
    <location>
        <begin position="57"/>
        <end position="69"/>
    </location>
</feature>
<feature type="compositionally biased region" description="Polar residues" evidence="1">
    <location>
        <begin position="2404"/>
        <end position="2422"/>
    </location>
</feature>
<feature type="compositionally biased region" description="Polar residues" evidence="1">
    <location>
        <begin position="482"/>
        <end position="496"/>
    </location>
</feature>
<dbReference type="Gene3D" id="3.80.10.10">
    <property type="entry name" value="Ribonuclease Inhibitor"/>
    <property type="match status" value="1"/>
</dbReference>
<dbReference type="CDD" id="cd09917">
    <property type="entry name" value="F-box_SF"/>
    <property type="match status" value="1"/>
</dbReference>
<keyword evidence="4" id="KW-1185">Reference proteome</keyword>
<gene>
    <name evidence="3" type="ORF">SSLN_LOCUS6034</name>
</gene>
<feature type="domain" description="F-box" evidence="2">
    <location>
        <begin position="580"/>
        <end position="627"/>
    </location>
</feature>
<evidence type="ECO:0000313" key="4">
    <source>
        <dbReference type="Proteomes" id="UP000275846"/>
    </source>
</evidence>
<feature type="compositionally biased region" description="Low complexity" evidence="1">
    <location>
        <begin position="8"/>
        <end position="21"/>
    </location>
</feature>
<feature type="compositionally biased region" description="Polar residues" evidence="1">
    <location>
        <begin position="2444"/>
        <end position="2459"/>
    </location>
</feature>
<dbReference type="SUPFAM" id="SSF52058">
    <property type="entry name" value="L domain-like"/>
    <property type="match status" value="1"/>
</dbReference>
<dbReference type="Proteomes" id="UP000275846">
    <property type="component" value="Unassembled WGS sequence"/>
</dbReference>
<dbReference type="PANTHER" id="PTHR14753">
    <property type="entry name" value="F-BOX ONLY PROTEIN 38"/>
    <property type="match status" value="1"/>
</dbReference>
<dbReference type="WBParaSite" id="SSLN_0000622701-mRNA-1">
    <property type="protein sequence ID" value="SSLN_0000622701-mRNA-1"/>
    <property type="gene ID" value="SSLN_0000622701"/>
</dbReference>
<feature type="region of interest" description="Disordered" evidence="1">
    <location>
        <begin position="333"/>
        <end position="377"/>
    </location>
</feature>
<feature type="region of interest" description="Disordered" evidence="1">
    <location>
        <begin position="1062"/>
        <end position="1108"/>
    </location>
</feature>
<evidence type="ECO:0000259" key="2">
    <source>
        <dbReference type="PROSITE" id="PS50181"/>
    </source>
</evidence>
<dbReference type="STRING" id="70667.A0A183SP86"/>
<protein>
    <submittedName>
        <fullName evidence="5">F-box domain-containing protein</fullName>
    </submittedName>
</protein>
<dbReference type="OrthoDB" id="10036898at2759"/>
<dbReference type="GO" id="GO:0005737">
    <property type="term" value="C:cytoplasm"/>
    <property type="evidence" value="ECO:0007669"/>
    <property type="project" value="TreeGrafter"/>
</dbReference>
<name>A0A183SP86_SCHSO</name>